<organism evidence="3 4">
    <name type="scientific">Streptomyces yanii</name>
    <dbReference type="NCBI Taxonomy" id="78510"/>
    <lineage>
        <taxon>Bacteria</taxon>
        <taxon>Bacillati</taxon>
        <taxon>Actinomycetota</taxon>
        <taxon>Actinomycetes</taxon>
        <taxon>Kitasatosporales</taxon>
        <taxon>Streptomycetaceae</taxon>
        <taxon>Streptomyces</taxon>
    </lineage>
</organism>
<feature type="region of interest" description="Disordered" evidence="1">
    <location>
        <begin position="1"/>
        <end position="40"/>
    </location>
</feature>
<reference evidence="3 4" key="1">
    <citation type="submission" date="2024-09" db="EMBL/GenBank/DDBJ databases">
        <authorList>
            <person name="Sun Q."/>
            <person name="Mori K."/>
        </authorList>
    </citation>
    <scope>NUCLEOTIDE SEQUENCE [LARGE SCALE GENOMIC DNA]</scope>
    <source>
        <strain evidence="3 4">JCM 3331</strain>
    </source>
</reference>
<evidence type="ECO:0000256" key="2">
    <source>
        <dbReference type="SAM" id="Phobius"/>
    </source>
</evidence>
<evidence type="ECO:0000313" key="4">
    <source>
        <dbReference type="Proteomes" id="UP001589710"/>
    </source>
</evidence>
<keyword evidence="2" id="KW-1133">Transmembrane helix</keyword>
<dbReference type="Proteomes" id="UP001589710">
    <property type="component" value="Unassembled WGS sequence"/>
</dbReference>
<feature type="compositionally biased region" description="Pro residues" evidence="1">
    <location>
        <begin position="19"/>
        <end position="35"/>
    </location>
</feature>
<accession>A0ABV5R244</accession>
<proteinExistence type="predicted"/>
<evidence type="ECO:0000256" key="1">
    <source>
        <dbReference type="SAM" id="MobiDB-lite"/>
    </source>
</evidence>
<evidence type="ECO:0000313" key="3">
    <source>
        <dbReference type="EMBL" id="MFB9571928.1"/>
    </source>
</evidence>
<comment type="caution">
    <text evidence="3">The sequence shown here is derived from an EMBL/GenBank/DDBJ whole genome shotgun (WGS) entry which is preliminary data.</text>
</comment>
<name>A0ABV5R244_9ACTN</name>
<gene>
    <name evidence="3" type="ORF">ACFFTL_06150</name>
</gene>
<dbReference type="RefSeq" id="WP_345509454.1">
    <property type="nucleotide sequence ID" value="NZ_BAAAXD010000002.1"/>
</dbReference>
<protein>
    <submittedName>
        <fullName evidence="3">Uncharacterized protein</fullName>
    </submittedName>
</protein>
<keyword evidence="2" id="KW-0472">Membrane</keyword>
<feature type="transmembrane region" description="Helical" evidence="2">
    <location>
        <begin position="65"/>
        <end position="89"/>
    </location>
</feature>
<keyword evidence="2" id="KW-0812">Transmembrane</keyword>
<dbReference type="EMBL" id="JBHMCG010000025">
    <property type="protein sequence ID" value="MFB9571928.1"/>
    <property type="molecule type" value="Genomic_DNA"/>
</dbReference>
<sequence length="338" mass="36806">MAEHPPTGTPQSNASAGPAPTPGTPPSPAPTPTPESPSVVDQLVELAAPDSAEPGRGRKWGLKKIGFSIVAFMVVTVVGCLIAFSFDWWTSEDRAVKDDKNQDKIEDAKPAFGWRLDPALGDDEPWESWEIDRTLTSAEQRRLASLDGEDKAAVWAFVKELNGRKVRGIAAIYNLQLTSEKQKSVLITKLSAKTTRCWPSRARTTLSIGTGGSESWDEVHFNLVASGAPAPPLGYTEVEPGQVPEEIPYKKAISLGNTQSPGLLAITPYVMERRDCEWQMDLEFNVNSGQVQTRKITHDSAGKKLMVYGLGREGVDSWSWTGNAPAGSGWMKSETQEQ</sequence>
<keyword evidence="4" id="KW-1185">Reference proteome</keyword>